<evidence type="ECO:0000256" key="3">
    <source>
        <dbReference type="ARBA" id="ARBA00022801"/>
    </source>
</evidence>
<feature type="repeat" description="ANK" evidence="6">
    <location>
        <begin position="149"/>
        <end position="182"/>
    </location>
</feature>
<dbReference type="InterPro" id="IPR027417">
    <property type="entry name" value="P-loop_NTPase"/>
</dbReference>
<dbReference type="InterPro" id="IPR002110">
    <property type="entry name" value="Ankyrin_rpt"/>
</dbReference>
<keyword evidence="10" id="KW-1185">Reference proteome</keyword>
<accession>A0ABP0MFR0</accession>
<feature type="domain" description="DNA2/NAM7 helicase-like C-terminal" evidence="8">
    <location>
        <begin position="606"/>
        <end position="737"/>
    </location>
</feature>
<dbReference type="SMART" id="SM00248">
    <property type="entry name" value="ANK"/>
    <property type="match status" value="2"/>
</dbReference>
<dbReference type="InterPro" id="IPR041679">
    <property type="entry name" value="DNA2/NAM7-like_C"/>
</dbReference>
<sequence length="783" mass="86174">MPVWTDIKIPAFEQREGFLPAPAASVYGEVLSAKAYFQPPRRPPLLQRALFPADAVDPGPPSDSDEELLSSLSQDFLHAVEKQELQRAEKCFEALNGGSEHLQRIISLADTDGNTALHRCVTAEQTGAQPRLAQLLVDANSPVDTSNVLGETPLLAAVRAQATADVVEVLLQARADPNHQDALSETALMEDSGRACEPWLVTYKEKWKDLIEMEWQEELRVVEDRLQHWPLAKLVGQGFCITDLEARKRGNFFGKAKIVFSKLDMPRHQFSSGDEVIVSLGNPLDKKAWKGEIIELGMSRIAIVADSPPWTLSGRWRLDCGANKTAYERTKSSLGYVTGSKYKVPDMRRLVLNEEGEQFLQPLPGGDSEPSHQAELNASQQAAIQAVEAFNLGLIQGPPGTGKTTTTCQMISGMVERRKKEGLRSCGVLVAADSNVAVDQLLSGLIRLGVKALRIGFPSKVSQELRQHTLLAQAEEHPLNAKIEETRAALAQVKDALYSGQLKGKGKGLAHRDISLHVRDIQKFEQQVSDELIDAAEVVCSTLIGCGCDALLQSSFDTVIIDEASQATEPRCLVAFQKAKKQFIMVGDQKQLPPVVLCQAAAEKGLQYSLFDRLLNSPTLFNEEINMLQVQYRMHPLIRKWPSMQFYGNKPQDGLCSQSFASSLMSQPFLSQSYRRKTPILFLDTSSTSADFLAAFGGNVSFENFESQNNEGSKYNLLEVELVKVVLKKLMQEMNPPEIVAGLRVLAGQHQSGALVPARVAVPLLAALLPMRQGTLRSFVEKA</sequence>
<proteinExistence type="inferred from homology"/>
<comment type="similarity">
    <text evidence="1">Belongs to the DNA2/NAM7 helicase family.</text>
</comment>
<dbReference type="InterPro" id="IPR050534">
    <property type="entry name" value="Coronavir_polyprotein_1ab"/>
</dbReference>
<dbReference type="Gene3D" id="2.40.30.270">
    <property type="match status" value="1"/>
</dbReference>
<dbReference type="EMBL" id="CAXAMN010017335">
    <property type="protein sequence ID" value="CAK9050308.1"/>
    <property type="molecule type" value="Genomic_DNA"/>
</dbReference>
<protein>
    <submittedName>
        <fullName evidence="9">Uncharacterized protein</fullName>
    </submittedName>
</protein>
<dbReference type="Pfam" id="PF12796">
    <property type="entry name" value="Ank_2"/>
    <property type="match status" value="1"/>
</dbReference>
<dbReference type="Pfam" id="PF13087">
    <property type="entry name" value="AAA_12"/>
    <property type="match status" value="1"/>
</dbReference>
<dbReference type="Gene3D" id="1.25.40.20">
    <property type="entry name" value="Ankyrin repeat-containing domain"/>
    <property type="match status" value="1"/>
</dbReference>
<evidence type="ECO:0000256" key="5">
    <source>
        <dbReference type="ARBA" id="ARBA00022840"/>
    </source>
</evidence>
<evidence type="ECO:0000256" key="6">
    <source>
        <dbReference type="PROSITE-ProRule" id="PRU00023"/>
    </source>
</evidence>
<evidence type="ECO:0000259" key="8">
    <source>
        <dbReference type="Pfam" id="PF13087"/>
    </source>
</evidence>
<evidence type="ECO:0000259" key="7">
    <source>
        <dbReference type="Pfam" id="PF13086"/>
    </source>
</evidence>
<dbReference type="Proteomes" id="UP001642484">
    <property type="component" value="Unassembled WGS sequence"/>
</dbReference>
<dbReference type="PROSITE" id="PS50088">
    <property type="entry name" value="ANK_REPEAT"/>
    <property type="match status" value="1"/>
</dbReference>
<dbReference type="PANTHER" id="PTHR43788:SF8">
    <property type="entry name" value="DNA-BINDING PROTEIN SMUBP-2"/>
    <property type="match status" value="1"/>
</dbReference>
<keyword evidence="4" id="KW-0347">Helicase</keyword>
<organism evidence="9 10">
    <name type="scientific">Durusdinium trenchii</name>
    <dbReference type="NCBI Taxonomy" id="1381693"/>
    <lineage>
        <taxon>Eukaryota</taxon>
        <taxon>Sar</taxon>
        <taxon>Alveolata</taxon>
        <taxon>Dinophyceae</taxon>
        <taxon>Suessiales</taxon>
        <taxon>Symbiodiniaceae</taxon>
        <taxon>Durusdinium</taxon>
    </lineage>
</organism>
<dbReference type="PROSITE" id="PS50297">
    <property type="entry name" value="ANK_REP_REGION"/>
    <property type="match status" value="1"/>
</dbReference>
<evidence type="ECO:0000313" key="9">
    <source>
        <dbReference type="EMBL" id="CAK9050308.1"/>
    </source>
</evidence>
<name>A0ABP0MFR0_9DINO</name>
<keyword evidence="5" id="KW-0067">ATP-binding</keyword>
<dbReference type="InterPro" id="IPR041677">
    <property type="entry name" value="DNA2/NAM7_AAA_11"/>
</dbReference>
<dbReference type="PANTHER" id="PTHR43788">
    <property type="entry name" value="DNA2/NAM7 HELICASE FAMILY MEMBER"/>
    <property type="match status" value="1"/>
</dbReference>
<keyword evidence="2" id="KW-0547">Nucleotide-binding</keyword>
<dbReference type="SUPFAM" id="SSF52540">
    <property type="entry name" value="P-loop containing nucleoside triphosphate hydrolases"/>
    <property type="match status" value="1"/>
</dbReference>
<evidence type="ECO:0000256" key="4">
    <source>
        <dbReference type="ARBA" id="ARBA00022806"/>
    </source>
</evidence>
<keyword evidence="3" id="KW-0378">Hydrolase</keyword>
<dbReference type="InterPro" id="IPR036770">
    <property type="entry name" value="Ankyrin_rpt-contain_sf"/>
</dbReference>
<feature type="domain" description="DNA2/NAM7 helicase helicase" evidence="7">
    <location>
        <begin position="375"/>
        <end position="597"/>
    </location>
</feature>
<dbReference type="Pfam" id="PF13086">
    <property type="entry name" value="AAA_11"/>
    <property type="match status" value="1"/>
</dbReference>
<dbReference type="SUPFAM" id="SSF48403">
    <property type="entry name" value="Ankyrin repeat"/>
    <property type="match status" value="1"/>
</dbReference>
<dbReference type="Gene3D" id="3.40.50.300">
    <property type="entry name" value="P-loop containing nucleotide triphosphate hydrolases"/>
    <property type="match status" value="2"/>
</dbReference>
<gene>
    <name evidence="9" type="ORF">CCMP2556_LOCUS25654</name>
</gene>
<comment type="caution">
    <text evidence="9">The sequence shown here is derived from an EMBL/GenBank/DDBJ whole genome shotgun (WGS) entry which is preliminary data.</text>
</comment>
<evidence type="ECO:0000256" key="1">
    <source>
        <dbReference type="ARBA" id="ARBA00007913"/>
    </source>
</evidence>
<keyword evidence="6" id="KW-0040">ANK repeat</keyword>
<reference evidence="9 10" key="1">
    <citation type="submission" date="2024-02" db="EMBL/GenBank/DDBJ databases">
        <authorList>
            <person name="Chen Y."/>
            <person name="Shah S."/>
            <person name="Dougan E. K."/>
            <person name="Thang M."/>
            <person name="Chan C."/>
        </authorList>
    </citation>
    <scope>NUCLEOTIDE SEQUENCE [LARGE SCALE GENOMIC DNA]</scope>
</reference>
<evidence type="ECO:0000256" key="2">
    <source>
        <dbReference type="ARBA" id="ARBA00022741"/>
    </source>
</evidence>
<evidence type="ECO:0000313" key="10">
    <source>
        <dbReference type="Proteomes" id="UP001642484"/>
    </source>
</evidence>